<dbReference type="InterPro" id="IPR036005">
    <property type="entry name" value="Creatinase/aminopeptidase-like"/>
</dbReference>
<protein>
    <submittedName>
        <fullName evidence="1">Uncharacterized protein</fullName>
    </submittedName>
</protein>
<sequence>MTIETQEDVDALKRVGPVVSLTLQAMLDAARPGMTTGELHLAGERLLADHDDRDAGLSPPGP</sequence>
<gene>
    <name evidence="1" type="ORF">WAT24_10585</name>
</gene>
<dbReference type="EMBL" id="JBBBNY010000006">
    <property type="protein sequence ID" value="MEI7037203.1"/>
    <property type="molecule type" value="Genomic_DNA"/>
</dbReference>
<evidence type="ECO:0000313" key="1">
    <source>
        <dbReference type="EMBL" id="MEI7037203.1"/>
    </source>
</evidence>
<accession>A0ABU8JDF0</accession>
<evidence type="ECO:0000313" key="2">
    <source>
        <dbReference type="Proteomes" id="UP001381174"/>
    </source>
</evidence>
<proteinExistence type="predicted"/>
<name>A0ABU8JDF0_9GAMM</name>
<organism evidence="1 2">
    <name type="scientific">Fulvimonas yonginensis</name>
    <dbReference type="NCBI Taxonomy" id="1495200"/>
    <lineage>
        <taxon>Bacteria</taxon>
        <taxon>Pseudomonadati</taxon>
        <taxon>Pseudomonadota</taxon>
        <taxon>Gammaproteobacteria</taxon>
        <taxon>Lysobacterales</taxon>
        <taxon>Rhodanobacteraceae</taxon>
        <taxon>Fulvimonas</taxon>
    </lineage>
</organism>
<keyword evidence="2" id="KW-1185">Reference proteome</keyword>
<comment type="caution">
    <text evidence="1">The sequence shown here is derived from an EMBL/GenBank/DDBJ whole genome shotgun (WGS) entry which is preliminary data.</text>
</comment>
<dbReference type="Proteomes" id="UP001381174">
    <property type="component" value="Unassembled WGS sequence"/>
</dbReference>
<dbReference type="SUPFAM" id="SSF55920">
    <property type="entry name" value="Creatinase/aminopeptidase"/>
    <property type="match status" value="1"/>
</dbReference>
<dbReference type="RefSeq" id="WP_336807831.1">
    <property type="nucleotide sequence ID" value="NZ_JBBBNY010000006.1"/>
</dbReference>
<reference evidence="1 2" key="1">
    <citation type="journal article" date="2014" name="Int. J. Syst. Evol. Microbiol.">
        <title>Fulvimonas yonginensis sp. nov., isolated from greenhouse soil, and emended description of the genus Fulvimonas.</title>
        <authorList>
            <person name="Ahn J.H."/>
            <person name="Kim S.J."/>
            <person name="Weon H.Y."/>
            <person name="Hong S.B."/>
            <person name="Seok S.J."/>
            <person name="Kwon S.W."/>
        </authorList>
    </citation>
    <scope>NUCLEOTIDE SEQUENCE [LARGE SCALE GENOMIC DNA]</scope>
    <source>
        <strain evidence="1 2">KACC 16952</strain>
    </source>
</reference>
<dbReference type="Gene3D" id="3.90.230.10">
    <property type="entry name" value="Creatinase/methionine aminopeptidase superfamily"/>
    <property type="match status" value="1"/>
</dbReference>